<dbReference type="InterPro" id="IPR050425">
    <property type="entry name" value="NAD(P)_dehydrat-like"/>
</dbReference>
<dbReference type="AlphaFoldDB" id="A0A4R8Q7C6"/>
<evidence type="ECO:0000259" key="3">
    <source>
        <dbReference type="Pfam" id="PF01370"/>
    </source>
</evidence>
<reference evidence="4 5" key="1">
    <citation type="submission" date="2018-11" db="EMBL/GenBank/DDBJ databases">
        <title>Genome sequence and assembly of Colletotrichum spinosum.</title>
        <authorList>
            <person name="Gan P."/>
            <person name="Shirasu K."/>
        </authorList>
    </citation>
    <scope>NUCLEOTIDE SEQUENCE [LARGE SCALE GENOMIC DNA]</scope>
    <source>
        <strain evidence="4 5">CBS 515.97</strain>
    </source>
</reference>
<accession>A0A4R8Q7C6</accession>
<dbReference type="PANTHER" id="PTHR10366">
    <property type="entry name" value="NAD DEPENDENT EPIMERASE/DEHYDRATASE"/>
    <property type="match status" value="1"/>
</dbReference>
<organism evidence="4 5">
    <name type="scientific">Colletotrichum spinosum</name>
    <dbReference type="NCBI Taxonomy" id="1347390"/>
    <lineage>
        <taxon>Eukaryota</taxon>
        <taxon>Fungi</taxon>
        <taxon>Dikarya</taxon>
        <taxon>Ascomycota</taxon>
        <taxon>Pezizomycotina</taxon>
        <taxon>Sordariomycetes</taxon>
        <taxon>Hypocreomycetidae</taxon>
        <taxon>Glomerellales</taxon>
        <taxon>Glomerellaceae</taxon>
        <taxon>Colletotrichum</taxon>
        <taxon>Colletotrichum orbiculare species complex</taxon>
    </lineage>
</organism>
<keyword evidence="5" id="KW-1185">Reference proteome</keyword>
<dbReference type="PANTHER" id="PTHR10366:SF564">
    <property type="entry name" value="STEROL-4-ALPHA-CARBOXYLATE 3-DEHYDROGENASE, DECARBOXYLATING"/>
    <property type="match status" value="1"/>
</dbReference>
<gene>
    <name evidence="4" type="ORF">C8035_v001518</name>
</gene>
<dbReference type="Pfam" id="PF01370">
    <property type="entry name" value="Epimerase"/>
    <property type="match status" value="1"/>
</dbReference>
<proteinExistence type="inferred from homology"/>
<dbReference type="InterPro" id="IPR001509">
    <property type="entry name" value="Epimerase_deHydtase"/>
</dbReference>
<comment type="caution">
    <text evidence="4">The sequence shown here is derived from an EMBL/GenBank/DDBJ whole genome shotgun (WGS) entry which is preliminary data.</text>
</comment>
<dbReference type="Proteomes" id="UP000295083">
    <property type="component" value="Unassembled WGS sequence"/>
</dbReference>
<evidence type="ECO:0000256" key="2">
    <source>
        <dbReference type="ARBA" id="ARBA00023445"/>
    </source>
</evidence>
<dbReference type="Gene3D" id="3.40.50.720">
    <property type="entry name" value="NAD(P)-binding Rossmann-like Domain"/>
    <property type="match status" value="1"/>
</dbReference>
<evidence type="ECO:0000313" key="5">
    <source>
        <dbReference type="Proteomes" id="UP000295083"/>
    </source>
</evidence>
<keyword evidence="1" id="KW-0560">Oxidoreductase</keyword>
<dbReference type="EMBL" id="QAPG01000100">
    <property type="protein sequence ID" value="TDZ31594.1"/>
    <property type="molecule type" value="Genomic_DNA"/>
</dbReference>
<feature type="domain" description="NAD-dependent epimerase/dehydratase" evidence="3">
    <location>
        <begin position="6"/>
        <end position="260"/>
    </location>
</feature>
<dbReference type="SUPFAM" id="SSF51735">
    <property type="entry name" value="NAD(P)-binding Rossmann-fold domains"/>
    <property type="match status" value="1"/>
</dbReference>
<sequence length="343" mass="36766">MPKDLVLLTGATGFVGFKTLVTALTAGYRVRCAVRSMSGIEKILAAKTIQKLQPSDDELSWALVPDITVAGAYDEAVKGVKYIIHCASPVPKLRPDGRTGIDEEIYITPAVSGVVGVLKSAQAHASTTVKRVVVTSSIVAVMPRACFRGEGLNRPPFNDESRLPVPVAPYEDAYSASKTAALGASEEWMSTCQPAFDLISILPAWIWGYEELATTPVALLSSSNGILLDFLRGEMNKTTINTGYISVGDVADAHVRALSKSIAGNRSFLLSQHVDFDEARQLAKKHFPEAFAKGIFSENSKQPTVSIPTDATEGEKLLGRMYENTESVVTEVGAQLVHLVGAV</sequence>
<evidence type="ECO:0000256" key="1">
    <source>
        <dbReference type="ARBA" id="ARBA00023002"/>
    </source>
</evidence>
<name>A0A4R8Q7C6_9PEZI</name>
<protein>
    <submittedName>
        <fullName evidence="4">NAD-dependent epimerase/dehydratase FUM13</fullName>
    </submittedName>
</protein>
<comment type="similarity">
    <text evidence="2">Belongs to the NAD(P)-dependent epimerase/dehydratase family. Dihydroflavonol-4-reductase subfamily.</text>
</comment>
<evidence type="ECO:0000313" key="4">
    <source>
        <dbReference type="EMBL" id="TDZ31594.1"/>
    </source>
</evidence>
<dbReference type="GO" id="GO:0016616">
    <property type="term" value="F:oxidoreductase activity, acting on the CH-OH group of donors, NAD or NADP as acceptor"/>
    <property type="evidence" value="ECO:0007669"/>
    <property type="project" value="TreeGrafter"/>
</dbReference>
<dbReference type="InterPro" id="IPR036291">
    <property type="entry name" value="NAD(P)-bd_dom_sf"/>
</dbReference>